<evidence type="ECO:0000313" key="3">
    <source>
        <dbReference type="Proteomes" id="UP000481861"/>
    </source>
</evidence>
<comment type="caution">
    <text evidence="2">The sequence shown here is derived from an EMBL/GenBank/DDBJ whole genome shotgun (WGS) entry which is preliminary data.</text>
</comment>
<dbReference type="Proteomes" id="UP000481861">
    <property type="component" value="Unassembled WGS sequence"/>
</dbReference>
<dbReference type="PANTHER" id="PTHR24148">
    <property type="entry name" value="ANKYRIN REPEAT DOMAIN-CONTAINING PROTEIN 39 HOMOLOG-RELATED"/>
    <property type="match status" value="1"/>
</dbReference>
<reference evidence="2 3" key="1">
    <citation type="submission" date="2020-01" db="EMBL/GenBank/DDBJ databases">
        <authorList>
            <consortium name="DOE Joint Genome Institute"/>
            <person name="Haridas S."/>
            <person name="Albert R."/>
            <person name="Binder M."/>
            <person name="Bloem J."/>
            <person name="Labutti K."/>
            <person name="Salamov A."/>
            <person name="Andreopoulos B."/>
            <person name="Baker S.E."/>
            <person name="Barry K."/>
            <person name="Bills G."/>
            <person name="Bluhm B.H."/>
            <person name="Cannon C."/>
            <person name="Castanera R."/>
            <person name="Culley D.E."/>
            <person name="Daum C."/>
            <person name="Ezra D."/>
            <person name="Gonzalez J.B."/>
            <person name="Henrissat B."/>
            <person name="Kuo A."/>
            <person name="Liang C."/>
            <person name="Lipzen A."/>
            <person name="Lutzoni F."/>
            <person name="Magnuson J."/>
            <person name="Mondo S."/>
            <person name="Nolan M."/>
            <person name="Ohm R."/>
            <person name="Pangilinan J."/>
            <person name="Park H.-J.H."/>
            <person name="Ramirez L."/>
            <person name="Alfaro M."/>
            <person name="Sun H."/>
            <person name="Tritt A."/>
            <person name="Yoshinaga Y."/>
            <person name="Zwiers L.-H.L."/>
            <person name="Turgeon B.G."/>
            <person name="Goodwin S.B."/>
            <person name="Spatafora J.W."/>
            <person name="Crous P.W."/>
            <person name="Grigoriev I.V."/>
        </authorList>
    </citation>
    <scope>NUCLEOTIDE SEQUENCE [LARGE SCALE GENOMIC DNA]</scope>
    <source>
        <strain evidence="2 3">CBS 611.86</strain>
    </source>
</reference>
<dbReference type="OrthoDB" id="2288928at2759"/>
<dbReference type="InterPro" id="IPR052895">
    <property type="entry name" value="HetReg/Transcr_Mod"/>
</dbReference>
<dbReference type="EMBL" id="JAADJZ010000006">
    <property type="protein sequence ID" value="KAF2874068.1"/>
    <property type="molecule type" value="Genomic_DNA"/>
</dbReference>
<dbReference type="AlphaFoldDB" id="A0A7C8I9R1"/>
<sequence length="731" mass="81768">MSNGDFDDGREFQHAPGCSWFRAAPAARSAGECDCFNALDYFESSKSEGFEPATEAGPSGGHELNTLTDAERTAMRNFASLKNSPGNTRSREKHKENYGGLFEGEIRVLELYSGGMDTELRGDLHVTSINFEYPKEAIASSVPNASVSHGYSQRHTLHGLSTVTDQPVWYTALSYVWGPPIFDVTFQLQYGAIQITRSLARALQYLRAEKHSVFLWIDQICINQKSVREKEQQIPLMGLVYSHATNTLIWLGDEDGDDPSVAFKTLADLHARMQMSNEEIGPDDFSRLFIPRPRDRAWWQVKQILRRPWFTRLWTIQEALLPLRLFVRCGRATIAWEDFAAWTFTLIHSGLSQWLATETDLDLLHGSQADVQGLKSPIGASTMYALNDQRQLQSAGLRDGILDVLASTRYAQASEQKDKVYGVLGIVETDIIPNYSQELTIRQLYQDASLAVLRISSVYRLLSCVDHENPLIPSWVPDWSASRVTEALCFSTKSYALYSAGGHQRGKELPRFTLSENRRRITIPGKIIDEISQVGCIVEVASLDADDPTQGNKAWGGFVGLARGQEKYPSGASVYEAFWRTLVANKSSDGLGEAPSEYDEVFSLILDSSTGVMPSLPGQMYSVRRQKGFFTLNNLRSRKPQKVLKELRQSFRAALQNRRFAVTQKGYFALLPRGAKVADSICVFDQAPVPFLIRKAPQEGFQILGETYVHGIMHGEVMTTENAALEQITLV</sequence>
<evidence type="ECO:0000313" key="2">
    <source>
        <dbReference type="EMBL" id="KAF2874068.1"/>
    </source>
</evidence>
<organism evidence="2 3">
    <name type="scientific">Massariosphaeria phaeospora</name>
    <dbReference type="NCBI Taxonomy" id="100035"/>
    <lineage>
        <taxon>Eukaryota</taxon>
        <taxon>Fungi</taxon>
        <taxon>Dikarya</taxon>
        <taxon>Ascomycota</taxon>
        <taxon>Pezizomycotina</taxon>
        <taxon>Dothideomycetes</taxon>
        <taxon>Pleosporomycetidae</taxon>
        <taxon>Pleosporales</taxon>
        <taxon>Pleosporales incertae sedis</taxon>
        <taxon>Massariosphaeria</taxon>
    </lineage>
</organism>
<gene>
    <name evidence="2" type="ORF">BDV95DRAFT_604278</name>
</gene>
<name>A0A7C8I9R1_9PLEO</name>
<dbReference type="PANTHER" id="PTHR24148:SF80">
    <property type="entry name" value="HETEROKARYON INCOMPATIBILITY DOMAIN-CONTAINING PROTEIN"/>
    <property type="match status" value="1"/>
</dbReference>
<keyword evidence="3" id="KW-1185">Reference proteome</keyword>
<accession>A0A7C8I9R1</accession>
<dbReference type="Pfam" id="PF06985">
    <property type="entry name" value="HET"/>
    <property type="match status" value="1"/>
</dbReference>
<protein>
    <submittedName>
        <fullName evidence="2">Heterokaryon incompatibility protein-domain-containing protein</fullName>
    </submittedName>
</protein>
<proteinExistence type="predicted"/>
<evidence type="ECO:0000259" key="1">
    <source>
        <dbReference type="Pfam" id="PF06985"/>
    </source>
</evidence>
<feature type="domain" description="Heterokaryon incompatibility" evidence="1">
    <location>
        <begin position="170"/>
        <end position="318"/>
    </location>
</feature>
<dbReference type="InterPro" id="IPR010730">
    <property type="entry name" value="HET"/>
</dbReference>
<dbReference type="Pfam" id="PF26639">
    <property type="entry name" value="Het-6_barrel"/>
    <property type="match status" value="1"/>
</dbReference>